<feature type="coiled-coil region" evidence="8">
    <location>
        <begin position="395"/>
        <end position="422"/>
    </location>
</feature>
<keyword evidence="1" id="KW-0493">Microtubule</keyword>
<evidence type="ECO:0000256" key="1">
    <source>
        <dbReference type="ARBA" id="ARBA00022701"/>
    </source>
</evidence>
<dbReference type="PROSITE" id="PS50067">
    <property type="entry name" value="KINESIN_MOTOR_2"/>
    <property type="match status" value="1"/>
</dbReference>
<evidence type="ECO:0000256" key="2">
    <source>
        <dbReference type="ARBA" id="ARBA00022741"/>
    </source>
</evidence>
<evidence type="ECO:0000256" key="3">
    <source>
        <dbReference type="ARBA" id="ARBA00022840"/>
    </source>
</evidence>
<dbReference type="GO" id="GO:0005874">
    <property type="term" value="C:microtubule"/>
    <property type="evidence" value="ECO:0007669"/>
    <property type="project" value="UniProtKB-KW"/>
</dbReference>
<accession>A0A7I8JCS2</accession>
<comment type="similarity">
    <text evidence="6">Belongs to the TRAFAC class myosin-kinesin ATPase superfamily. Kinesin family. KIN-12 subfamily.</text>
</comment>
<keyword evidence="2" id="KW-0547">Nucleotide-binding</keyword>
<reference evidence="11 12" key="1">
    <citation type="submission" date="2019-12" db="EMBL/GenBank/DDBJ databases">
        <authorList>
            <person name="Scholz U."/>
            <person name="Mascher M."/>
            <person name="Fiebig A."/>
        </authorList>
    </citation>
    <scope>NUCLEOTIDE SEQUENCE</scope>
</reference>
<dbReference type="InterPro" id="IPR001752">
    <property type="entry name" value="Kinesin_motor_dom"/>
</dbReference>
<evidence type="ECO:0000256" key="7">
    <source>
        <dbReference type="PROSITE-ProRule" id="PRU00283"/>
    </source>
</evidence>
<name>A0A7I8JCS2_SPIIN</name>
<evidence type="ECO:0000256" key="6">
    <source>
        <dbReference type="ARBA" id="ARBA00034488"/>
    </source>
</evidence>
<dbReference type="Pfam" id="PF00225">
    <property type="entry name" value="Kinesin"/>
    <property type="match status" value="1"/>
</dbReference>
<keyword evidence="3" id="KW-0067">ATP-binding</keyword>
<sequence>MSSESSRTWTSILSLAEMRCGGCAPSGGSTIPETRNWGPRRHVPAGGICGGRPVRGRNGARSATALLSTSQPRRDGDPAPSPPPSAGAESKFRSSRPGFAGEPRRIAAASFLAINSKTKIIVRMRPPKKEEEGDQIVQKMSANSISIIDHTFTFDAVADARSTGYIPTRGLPLVENCLAGFNSSIFAYGQIYNEQITDLLNPSQRNLQIREDVRIGVYVDCLSEEYVCNIKDVAQLLSKGLANRRISATSMNAESSRSHCVFTCVVESRSKSIADGINSLKISRINLVDLAGSERQKLTCAAGERLKEAGNINRSLSQLGNVINILAEVSQSGKQRHIPYRDSKLTFLLQESLGGNAKLAMICAISPSQSCKSETFSTLRFAQRAKAIQNKAVVNEIKQDDVNVLRDQIRQLKEELLRMRSGVSAESNGSYSTGWNARRSLNLLKMSLCRPTKLPVIDDENDEEMEIDEEDVEKPYLHSPNLRISQAVDNNIKEGLKISSLLSTPHDGLLESQKPGPEGTNLSFAQLKCSKSLTALVPREHLAASLHHGLQILDSHMQKSPVGRSSVRFSFRPVDIKPLSTVVTNDVGIQTISSELEVADNEPAFVCSNCQNEAPLLEHRHPTDCDELPIVPSDGLQSVQKSKKQLPKAVEKVLAGAIRREMALEDHCAKQNSEIIQLKRLIQQYKQERECNVLIDQLREEKISRLESLMDGILPAEEFIEEEFASLLNEHKLLKEKYDNHPEVLRINTELVSAQDELERYRNFFDLGEREVLMDEIQDLKSHLQYYTTLLGLARLSESIQAPVVRTPGPERESAAERFEEERRRWTETESEWVSLSEELRLELEASRSLAENLKMELDSEKKCSVELKEALQAAMQGHTRILDQYADLQEKHMGLLARHQQIREGIEDIKQAAAKAGVKGAESKFVNSLAAQVSALRAEREKERRYWKDENKGLQSQLKDMAEAVQAAGELLVRLKDAEEASAIAQRRTVTAEKEAERARQEMDNLKKEHDKEIDALKQILAESRLATEALRPAGDHGGGGGGGSVSSQQWREEFEPLYDPSEFSKGAEEASWFSGYDQCNI</sequence>
<dbReference type="PANTHER" id="PTHR37739:SF16">
    <property type="entry name" value="KINESIN-LIKE PROTEIN"/>
    <property type="match status" value="1"/>
</dbReference>
<feature type="domain" description="Kinesin motor" evidence="10">
    <location>
        <begin position="191"/>
        <end position="388"/>
    </location>
</feature>
<evidence type="ECO:0000256" key="8">
    <source>
        <dbReference type="SAM" id="Coils"/>
    </source>
</evidence>
<dbReference type="EMBL" id="CACRZD030000011">
    <property type="protein sequence ID" value="CAA6667930.1"/>
    <property type="molecule type" value="Genomic_DNA"/>
</dbReference>
<keyword evidence="5" id="KW-0505">Motor protein</keyword>
<dbReference type="AlphaFoldDB" id="A0A7I8JCS2"/>
<dbReference type="EMBL" id="LR743598">
    <property type="protein sequence ID" value="CAA2628683.1"/>
    <property type="molecule type" value="Genomic_DNA"/>
</dbReference>
<dbReference type="InterPro" id="IPR044986">
    <property type="entry name" value="KIF15/KIN-12"/>
</dbReference>
<evidence type="ECO:0000256" key="4">
    <source>
        <dbReference type="ARBA" id="ARBA00023054"/>
    </source>
</evidence>
<dbReference type="PANTHER" id="PTHR37739">
    <property type="entry name" value="KINESIN-LIKE PROTEIN KIN-12D"/>
    <property type="match status" value="1"/>
</dbReference>
<dbReference type="Proteomes" id="UP001189122">
    <property type="component" value="Unassembled WGS sequence"/>
</dbReference>
<dbReference type="PRINTS" id="PR00380">
    <property type="entry name" value="KINESINHEAVY"/>
</dbReference>
<dbReference type="InterPro" id="IPR036961">
    <property type="entry name" value="Kinesin_motor_dom_sf"/>
</dbReference>
<dbReference type="SMART" id="SM00129">
    <property type="entry name" value="KISc"/>
    <property type="match status" value="1"/>
</dbReference>
<evidence type="ECO:0000313" key="12">
    <source>
        <dbReference type="Proteomes" id="UP001189122"/>
    </source>
</evidence>
<dbReference type="InterPro" id="IPR019821">
    <property type="entry name" value="Kinesin_motor_CS"/>
</dbReference>
<dbReference type="PROSITE" id="PS00411">
    <property type="entry name" value="KINESIN_MOTOR_1"/>
    <property type="match status" value="1"/>
</dbReference>
<dbReference type="GO" id="GO:0005524">
    <property type="term" value="F:ATP binding"/>
    <property type="evidence" value="ECO:0007669"/>
    <property type="project" value="UniProtKB-KW"/>
</dbReference>
<evidence type="ECO:0000256" key="5">
    <source>
        <dbReference type="ARBA" id="ARBA00023175"/>
    </source>
</evidence>
<feature type="compositionally biased region" description="Gly residues" evidence="9">
    <location>
        <begin position="1037"/>
        <end position="1046"/>
    </location>
</feature>
<feature type="coiled-coil region" evidence="8">
    <location>
        <begin position="962"/>
        <end position="1028"/>
    </location>
</feature>
<dbReference type="InterPro" id="IPR027417">
    <property type="entry name" value="P-loop_NTPase"/>
</dbReference>
<dbReference type="Gene3D" id="3.40.850.10">
    <property type="entry name" value="Kinesin motor domain"/>
    <property type="match status" value="2"/>
</dbReference>
<protein>
    <recommendedName>
        <fullName evidence="10">Kinesin motor domain-containing protein</fullName>
    </recommendedName>
</protein>
<feature type="region of interest" description="Disordered" evidence="9">
    <location>
        <begin position="26"/>
        <end position="100"/>
    </location>
</feature>
<evidence type="ECO:0000256" key="9">
    <source>
        <dbReference type="SAM" id="MobiDB-lite"/>
    </source>
</evidence>
<keyword evidence="4 8" id="KW-0175">Coiled coil</keyword>
<keyword evidence="12" id="KW-1185">Reference proteome</keyword>
<feature type="region of interest" description="Disordered" evidence="9">
    <location>
        <begin position="1032"/>
        <end position="1055"/>
    </location>
</feature>
<evidence type="ECO:0000313" key="11">
    <source>
        <dbReference type="EMBL" id="CAA2628683.1"/>
    </source>
</evidence>
<gene>
    <name evidence="11" type="ORF">SI7747_11014324</name>
</gene>
<dbReference type="SUPFAM" id="SSF52540">
    <property type="entry name" value="P-loop containing nucleoside triphosphate hydrolases"/>
    <property type="match status" value="1"/>
</dbReference>
<dbReference type="GO" id="GO:0008017">
    <property type="term" value="F:microtubule binding"/>
    <property type="evidence" value="ECO:0007669"/>
    <property type="project" value="InterPro"/>
</dbReference>
<proteinExistence type="inferred from homology"/>
<evidence type="ECO:0000259" key="10">
    <source>
        <dbReference type="PROSITE" id="PS50067"/>
    </source>
</evidence>
<organism evidence="11">
    <name type="scientific">Spirodela intermedia</name>
    <name type="common">Intermediate duckweed</name>
    <dbReference type="NCBI Taxonomy" id="51605"/>
    <lineage>
        <taxon>Eukaryota</taxon>
        <taxon>Viridiplantae</taxon>
        <taxon>Streptophyta</taxon>
        <taxon>Embryophyta</taxon>
        <taxon>Tracheophyta</taxon>
        <taxon>Spermatophyta</taxon>
        <taxon>Magnoliopsida</taxon>
        <taxon>Liliopsida</taxon>
        <taxon>Araceae</taxon>
        <taxon>Lemnoideae</taxon>
        <taxon>Spirodela</taxon>
    </lineage>
</organism>
<comment type="caution">
    <text evidence="7">Lacks conserved residue(s) required for the propagation of feature annotation.</text>
</comment>
<dbReference type="GO" id="GO:0003777">
    <property type="term" value="F:microtubule motor activity"/>
    <property type="evidence" value="ECO:0007669"/>
    <property type="project" value="InterPro"/>
</dbReference>
<dbReference type="GO" id="GO:0007018">
    <property type="term" value="P:microtubule-based movement"/>
    <property type="evidence" value="ECO:0007669"/>
    <property type="project" value="InterPro"/>
</dbReference>